<feature type="domain" description="RSE1/DDB1/CPSF1 second beta-propeller" evidence="5">
    <location>
        <begin position="560"/>
        <end position="855"/>
    </location>
</feature>
<dbReference type="Pfam" id="PF10433">
    <property type="entry name" value="Beta-prop_RSE1_1st"/>
    <property type="match status" value="1"/>
</dbReference>
<dbReference type="InterPro" id="IPR050358">
    <property type="entry name" value="RSE1/DDB1/CFT1"/>
</dbReference>
<dbReference type="GO" id="GO:0005634">
    <property type="term" value="C:nucleus"/>
    <property type="evidence" value="ECO:0007669"/>
    <property type="project" value="InterPro"/>
</dbReference>
<evidence type="ECO:0000256" key="1">
    <source>
        <dbReference type="ARBA" id="ARBA00023242"/>
    </source>
</evidence>
<feature type="region of interest" description="Disordered" evidence="2">
    <location>
        <begin position="1153"/>
        <end position="1178"/>
    </location>
</feature>
<proteinExistence type="predicted"/>
<gene>
    <name evidence="6" type="ORF">IV203_009845</name>
</gene>
<dbReference type="PANTHER" id="PTHR10644">
    <property type="entry name" value="DNA REPAIR/RNA PROCESSING CPSF FAMILY"/>
    <property type="match status" value="1"/>
</dbReference>
<dbReference type="InterPro" id="IPR004871">
    <property type="entry name" value="RSE1/DDB1/CPSF1_C"/>
</dbReference>
<dbReference type="Pfam" id="PF23726">
    <property type="entry name" value="Beta-prop_RSE1_2nd"/>
    <property type="match status" value="2"/>
</dbReference>
<dbReference type="EMBL" id="JAGRRH010000018">
    <property type="protein sequence ID" value="KAG7350485.1"/>
    <property type="molecule type" value="Genomic_DNA"/>
</dbReference>
<feature type="compositionally biased region" description="Basic and acidic residues" evidence="2">
    <location>
        <begin position="1156"/>
        <end position="1178"/>
    </location>
</feature>
<comment type="caution">
    <text evidence="6">The sequence shown here is derived from an EMBL/GenBank/DDBJ whole genome shotgun (WGS) entry which is preliminary data.</text>
</comment>
<protein>
    <submittedName>
        <fullName evidence="6">Mono-functional DNA-alkylating methyl methanesulfonate</fullName>
    </submittedName>
</protein>
<evidence type="ECO:0000259" key="3">
    <source>
        <dbReference type="Pfam" id="PF03178"/>
    </source>
</evidence>
<sequence>MNREVSHYVVTAHPPGGVLHSVKCNFLAKDSEDVVISKSRFLEVRQLRRSLEDGLQTTGGNASPFPIVLTAPINGRITSLNAFQLDSKPTALLFLTTDQHQYAVIGYNPSCTPHGMQTYASGSLTDSWNMLGSFADRGPILTVDPHSRCLVLHLYDGLVTVFPILNGRDGTNILGPVWHARLEERTILDMTILHHLDPENTPPHLCLLHQDSRGAQHVTTHVIDFRRTQLFSQAAAMGQASAMNSRQFSQLEWLKKSRIDGGSSALIPVPARHAAAAAAAASSANTNNNTSLKSPSGGVVVLGQRQITFCALNHFKVMPIPPALILSWDALPPDISGMPRFLLGDEFGNLHMLTLITQDVKVVALQLDTLGSCTLSNTLQYLDHGLVFCGSTLGDSQLVQIHDEPIPVDDDDVDEGDAALELGDTTYLSVVEEYTSLGPIVDFDLVPMAGTGSSAASTNNFGQSQVVTASGTSKEGSLRVIRNGIGMREYASVELSGIQNMWSLRAKYEDTQDAYLVQTFVSETRVLGVSSADQSQESGPMDIEEGKNADMKMEEEMESQVGGTLEEVCLPGLDSSKSTLYIGNVVGNYFMQITEGWVRLTTAEGFVVDTFTPENNITVASGNEAGQAVIALRGGVVLYIEVEGSKLVQRSTRQMDREVSCLDIHPFKPKGGNVDMDTSYDGDKISVASTNRRTYTASICAVGLWDDFTVRLLSLEGQDLNEMLLIHLSTDEEDAESADSNPQGQRRNRNNMMARSLCLITLDFSSSTGSSAVLSHSGSPAATSSNIPGVDMLLVGLGDGTVISFAVVLEGRVRVQSKKEVSLGTQRVNLVPLNNENGGSCVLATGDRPTVIYLAGIGGTSGKSNYNPKLCYSNVNLSPAEEHEGDVSKPHTQETVVFNVATPFSSSLLFDDMGNEHYSLCIADDENLRLGVIDDIQKLHVTTCRLGMAPRRIVHCPEGRLFAVGCIESGIKELGVDGGDMSMGNCIRFLDDTTFEDIQRIDMEPTEMILSMALVTLSVDQPVRSTAASAEVENESEFESNSYLVIGTGYVLTVEDEPIRGRILVYSCQTEDSQGSNVRSVKQVTELQVHGGVYSICQFYSGKMLVAVNSKTQLCKMVNDGTGVVKLSMIGAGHHGHILSILVSSRAPKMSTSSLKKIESAGGEAEKEESAGNRESEMQQKEMLAIVGDFMRSISLIQYYPQYETLEEVARDFNANWTTAMAMLTDDVYIGAENWKNVYVLRRNIKAQNEEVRCRLDTVGEFHFGEMFNKFMSGSLVMPSSVRETSKSNPSQNRRRALGSPKKKSCAKGSTATRSKKPVVTVGSQTLFATVDGTLGVILGLDAATTAFFSSLEKAMEKAIMPVGNFSHQLFRSFSSEHRRHPSHGFVDGDLVESFLDLDKATMELVVKQMNKDGTWDAANMAFSNGKEKATEQENEESDRWELSVDDVLAVVEEMALLH</sequence>
<dbReference type="Pfam" id="PF03178">
    <property type="entry name" value="CPSF_A"/>
    <property type="match status" value="2"/>
</dbReference>
<dbReference type="Proteomes" id="UP000693970">
    <property type="component" value="Unassembled WGS sequence"/>
</dbReference>
<name>A0A9K3PKB2_9STRA</name>
<feature type="region of interest" description="Disordered" evidence="2">
    <location>
        <begin position="1281"/>
        <end position="1315"/>
    </location>
</feature>
<dbReference type="InterPro" id="IPR018846">
    <property type="entry name" value="Beta-prop_RSE1/DDB1/CPSF1_1st"/>
</dbReference>
<keyword evidence="7" id="KW-1185">Reference proteome</keyword>
<feature type="compositionally biased region" description="Basic residues" evidence="2">
    <location>
        <begin position="1293"/>
        <end position="1306"/>
    </location>
</feature>
<feature type="domain" description="RSE1/DDB1/CPSF1 C-terminal" evidence="3">
    <location>
        <begin position="986"/>
        <end position="1127"/>
    </location>
</feature>
<evidence type="ECO:0000259" key="4">
    <source>
        <dbReference type="Pfam" id="PF10433"/>
    </source>
</evidence>
<reference evidence="6" key="2">
    <citation type="submission" date="2021-04" db="EMBL/GenBank/DDBJ databases">
        <authorList>
            <person name="Podell S."/>
        </authorList>
    </citation>
    <scope>NUCLEOTIDE SEQUENCE</scope>
    <source>
        <strain evidence="6">Hildebrandi</strain>
    </source>
</reference>
<organism evidence="6 7">
    <name type="scientific">Nitzschia inconspicua</name>
    <dbReference type="NCBI Taxonomy" id="303405"/>
    <lineage>
        <taxon>Eukaryota</taxon>
        <taxon>Sar</taxon>
        <taxon>Stramenopiles</taxon>
        <taxon>Ochrophyta</taxon>
        <taxon>Bacillariophyta</taxon>
        <taxon>Bacillariophyceae</taxon>
        <taxon>Bacillariophycidae</taxon>
        <taxon>Bacillariales</taxon>
        <taxon>Bacillariaceae</taxon>
        <taxon>Nitzschia</taxon>
    </lineage>
</organism>
<dbReference type="GO" id="GO:0003676">
    <property type="term" value="F:nucleic acid binding"/>
    <property type="evidence" value="ECO:0007669"/>
    <property type="project" value="InterPro"/>
</dbReference>
<dbReference type="OrthoDB" id="38106at2759"/>
<feature type="domain" description="RSE1/DDB1/CPSF1 C-terminal" evidence="3">
    <location>
        <begin position="1178"/>
        <end position="1397"/>
    </location>
</feature>
<accession>A0A9K3PKB2</accession>
<feature type="domain" description="RSE1/DDB1/CPSF1 second beta-propeller" evidence="5">
    <location>
        <begin position="488"/>
        <end position="532"/>
    </location>
</feature>
<evidence type="ECO:0000313" key="6">
    <source>
        <dbReference type="EMBL" id="KAG7350485.1"/>
    </source>
</evidence>
<feature type="domain" description="RSE1/DDB1/CPSF1 first beta-propeller" evidence="4">
    <location>
        <begin position="18"/>
        <end position="433"/>
    </location>
</feature>
<reference evidence="6" key="1">
    <citation type="journal article" date="2021" name="Sci. Rep.">
        <title>Diploid genomic architecture of Nitzschia inconspicua, an elite biomass production diatom.</title>
        <authorList>
            <person name="Oliver A."/>
            <person name="Podell S."/>
            <person name="Pinowska A."/>
            <person name="Traller J.C."/>
            <person name="Smith S.R."/>
            <person name="McClure R."/>
            <person name="Beliaev A."/>
            <person name="Bohutskyi P."/>
            <person name="Hill E.A."/>
            <person name="Rabines A."/>
            <person name="Zheng H."/>
            <person name="Allen L.Z."/>
            <person name="Kuo A."/>
            <person name="Grigoriev I.V."/>
            <person name="Allen A.E."/>
            <person name="Hazlebeck D."/>
            <person name="Allen E.E."/>
        </authorList>
    </citation>
    <scope>NUCLEOTIDE SEQUENCE</scope>
    <source>
        <strain evidence="6">Hildebrandi</strain>
    </source>
</reference>
<evidence type="ECO:0000313" key="7">
    <source>
        <dbReference type="Proteomes" id="UP000693970"/>
    </source>
</evidence>
<evidence type="ECO:0000256" key="2">
    <source>
        <dbReference type="SAM" id="MobiDB-lite"/>
    </source>
</evidence>
<keyword evidence="1" id="KW-0539">Nucleus</keyword>
<evidence type="ECO:0000259" key="5">
    <source>
        <dbReference type="Pfam" id="PF23726"/>
    </source>
</evidence>
<dbReference type="InterPro" id="IPR058543">
    <property type="entry name" value="Beta-prop_RSE1/DDB1/CPSF1_2nd"/>
</dbReference>